<feature type="compositionally biased region" description="Polar residues" evidence="5">
    <location>
        <begin position="191"/>
        <end position="200"/>
    </location>
</feature>
<protein>
    <recommendedName>
        <fullName evidence="2">Dymeclin</fullName>
    </recommendedName>
</protein>
<dbReference type="GO" id="GO:0007030">
    <property type="term" value="P:Golgi organization"/>
    <property type="evidence" value="ECO:0007669"/>
    <property type="project" value="TreeGrafter"/>
</dbReference>
<sequence length="322" mass="36370">MLDLIINQDSSIYSYAESAYYAYTYLVWGEKQNYDYSIENIKNLASSLLLVLLSQATPSNNTHENFSNFKVNNVDSGTFSPDNISNFDHDISNPFFIAISSFSDADRDLDPYGISFSALYKFLINDLSCEKNAFLLSILLSTNTHFREYCLARTDPELLVLSLLKEASSVFNTVSTNKHASENTKPRSSEHSTNYIHSEPSQKSALLRYDLVDNFDPMKNPRKYSLPTHSSPKQINNPPPSSQLIASPVSYISSFDNASRKNSISSKPINKINLIYPKLISLLSSLTLLSNDELYVSGMIESVKFYFNFILILILFIIKICN</sequence>
<evidence type="ECO:0000256" key="5">
    <source>
        <dbReference type="SAM" id="MobiDB-lite"/>
    </source>
</evidence>
<keyword evidence="6" id="KW-0812">Transmembrane</keyword>
<dbReference type="PANTHER" id="PTHR12895">
    <property type="entry name" value="DYMECLIN"/>
    <property type="match status" value="1"/>
</dbReference>
<keyword evidence="4" id="KW-0449">Lipoprotein</keyword>
<feature type="transmembrane region" description="Helical" evidence="6">
    <location>
        <begin position="305"/>
        <end position="321"/>
    </location>
</feature>
<evidence type="ECO:0000256" key="4">
    <source>
        <dbReference type="ARBA" id="ARBA00023288"/>
    </source>
</evidence>
<keyword evidence="9" id="KW-1185">Reference proteome</keyword>
<evidence type="ECO:0000256" key="3">
    <source>
        <dbReference type="ARBA" id="ARBA00022707"/>
    </source>
</evidence>
<keyword evidence="6" id="KW-0472">Membrane</keyword>
<dbReference type="OrthoDB" id="10253409at2759"/>
<evidence type="ECO:0000313" key="7">
    <source>
        <dbReference type="EMBL" id="OMJ08124.1"/>
    </source>
</evidence>
<comment type="caution">
    <text evidence="8">The sequence shown here is derived from an EMBL/GenBank/DDBJ whole genome shotgun (WGS) entry which is preliminary data.</text>
</comment>
<dbReference type="EMBL" id="LSSN01005875">
    <property type="protein sequence ID" value="OMJ08124.1"/>
    <property type="molecule type" value="Genomic_DNA"/>
</dbReference>
<evidence type="ECO:0000313" key="8">
    <source>
        <dbReference type="EMBL" id="OMJ15837.1"/>
    </source>
</evidence>
<gene>
    <name evidence="7" type="ORF">AYI70_g11748</name>
    <name evidence="8" type="ORF">AYI70_g7000</name>
</gene>
<dbReference type="InterPro" id="IPR019142">
    <property type="entry name" value="Dymeclin"/>
</dbReference>
<dbReference type="Proteomes" id="UP000187283">
    <property type="component" value="Unassembled WGS sequence"/>
</dbReference>
<reference evidence="8 9" key="1">
    <citation type="submission" date="2017-01" db="EMBL/GenBank/DDBJ databases">
        <authorList>
            <person name="Mah S.A."/>
            <person name="Swanson W.J."/>
            <person name="Moy G.W."/>
            <person name="Vacquier V.D."/>
        </authorList>
    </citation>
    <scope>NUCLEOTIDE SEQUENCE [LARGE SCALE GENOMIC DNA]</scope>
    <source>
        <strain evidence="8 9">GSMNP</strain>
    </source>
</reference>
<feature type="compositionally biased region" description="Basic and acidic residues" evidence="5">
    <location>
        <begin position="179"/>
        <end position="190"/>
    </location>
</feature>
<dbReference type="PANTHER" id="PTHR12895:SF9">
    <property type="entry name" value="DYMECLIN"/>
    <property type="match status" value="1"/>
</dbReference>
<accession>A0A1R1XMH6</accession>
<keyword evidence="6" id="KW-1133">Transmembrane helix</keyword>
<proteinExistence type="inferred from homology"/>
<dbReference type="AlphaFoldDB" id="A0A1R1XMH6"/>
<evidence type="ECO:0000256" key="6">
    <source>
        <dbReference type="SAM" id="Phobius"/>
    </source>
</evidence>
<evidence type="ECO:0000256" key="2">
    <source>
        <dbReference type="ARBA" id="ARBA00015736"/>
    </source>
</evidence>
<organism evidence="8 9">
    <name type="scientific">Smittium culicis</name>
    <dbReference type="NCBI Taxonomy" id="133412"/>
    <lineage>
        <taxon>Eukaryota</taxon>
        <taxon>Fungi</taxon>
        <taxon>Fungi incertae sedis</taxon>
        <taxon>Zoopagomycota</taxon>
        <taxon>Kickxellomycotina</taxon>
        <taxon>Harpellomycetes</taxon>
        <taxon>Harpellales</taxon>
        <taxon>Legeriomycetaceae</taxon>
        <taxon>Smittium</taxon>
    </lineage>
</organism>
<dbReference type="EMBL" id="LSSN01002541">
    <property type="protein sequence ID" value="OMJ15837.1"/>
    <property type="molecule type" value="Genomic_DNA"/>
</dbReference>
<evidence type="ECO:0000256" key="1">
    <source>
        <dbReference type="ARBA" id="ARBA00010603"/>
    </source>
</evidence>
<dbReference type="STRING" id="133412.A0A1R1XMH6"/>
<dbReference type="Pfam" id="PF09742">
    <property type="entry name" value="Dymeclin"/>
    <property type="match status" value="1"/>
</dbReference>
<comment type="similarity">
    <text evidence="1">Belongs to the dymeclin family.</text>
</comment>
<keyword evidence="3" id="KW-0519">Myristate</keyword>
<feature type="region of interest" description="Disordered" evidence="5">
    <location>
        <begin position="175"/>
        <end position="200"/>
    </location>
</feature>
<evidence type="ECO:0000313" key="9">
    <source>
        <dbReference type="Proteomes" id="UP000187283"/>
    </source>
</evidence>
<dbReference type="GO" id="GO:0005794">
    <property type="term" value="C:Golgi apparatus"/>
    <property type="evidence" value="ECO:0007669"/>
    <property type="project" value="TreeGrafter"/>
</dbReference>
<name>A0A1R1XMH6_9FUNG</name>